<name>A0ACC3CFF9_PYRYE</name>
<organism evidence="1 2">
    <name type="scientific">Pyropia yezoensis</name>
    <name type="common">Susabi-nori</name>
    <name type="synonym">Porphyra yezoensis</name>
    <dbReference type="NCBI Taxonomy" id="2788"/>
    <lineage>
        <taxon>Eukaryota</taxon>
        <taxon>Rhodophyta</taxon>
        <taxon>Bangiophyceae</taxon>
        <taxon>Bangiales</taxon>
        <taxon>Bangiaceae</taxon>
        <taxon>Pyropia</taxon>
    </lineage>
</organism>
<gene>
    <name evidence="1" type="ORF">I4F81_011308</name>
</gene>
<dbReference type="EMBL" id="CM020620">
    <property type="protein sequence ID" value="KAK1868825.1"/>
    <property type="molecule type" value="Genomic_DNA"/>
</dbReference>
<evidence type="ECO:0000313" key="1">
    <source>
        <dbReference type="EMBL" id="KAK1868825.1"/>
    </source>
</evidence>
<evidence type="ECO:0000313" key="2">
    <source>
        <dbReference type="Proteomes" id="UP000798662"/>
    </source>
</evidence>
<proteinExistence type="predicted"/>
<dbReference type="Proteomes" id="UP000798662">
    <property type="component" value="Chromosome 3"/>
</dbReference>
<keyword evidence="2" id="KW-1185">Reference proteome</keyword>
<sequence length="561" mass="59338">MRGGGRRIRPAPPHSSPSCFPPLFPVLPLPPPSPPLLPRYRWRDKLGVLVHPSQAIPRVLRQRRGRHKRPPAAQVHVVLAGGEQVRRECAAGGKLAAAVGVGARCVAQVIDNPVRQPPANAQGGLLVEGVQVQGRPRAVHLDDRVEDGGALPVGPPLGGGGGGAPTIATAIAAPPGFGRGGRAASAAAAAAAMVVGAMTVVAVRQRRRRHRTPDPTAPISGRGVAADGSPTRGGARPRLWRTTHPRLPNTRCLNLPALLLLLPLLPLVRVGPQSTLAVCLTVQILRGRLNILVPLPTVEAERRAAGFMQHEVAIRGLLVNQLPTAGARLPLARARERAQRIRAVLFRLIRPARDAPVPRDAAPHARRRGAQGAVHAVQVERLRGGGGGRRRRTGARGRARRRRTGRGACRARRGGCVELKVKGRSTRGVGTKRAPLHDRPLNVEAGEIRRGLPRARHQRRTHLVRQGRLAPAVGTRDGIPAVRNARGNVRDQARPAVGVRAAGAPAACHLSRRHQLEADATRHPSGGRARRATATTAGAAVPAAAARPARSGRPGNQPRLG</sequence>
<accession>A0ACC3CFF9</accession>
<protein>
    <submittedName>
        <fullName evidence="1">Uncharacterized protein</fullName>
    </submittedName>
</protein>
<comment type="caution">
    <text evidence="1">The sequence shown here is derived from an EMBL/GenBank/DDBJ whole genome shotgun (WGS) entry which is preliminary data.</text>
</comment>
<reference evidence="1" key="1">
    <citation type="submission" date="2019-11" db="EMBL/GenBank/DDBJ databases">
        <title>Nori genome reveals adaptations in red seaweeds to the harsh intertidal environment.</title>
        <authorList>
            <person name="Wang D."/>
            <person name="Mao Y."/>
        </authorList>
    </citation>
    <scope>NUCLEOTIDE SEQUENCE</scope>
    <source>
        <tissue evidence="1">Gametophyte</tissue>
    </source>
</reference>